<dbReference type="EC" id="3.6.1.54" evidence="3"/>
<evidence type="ECO:0000313" key="3">
    <source>
        <dbReference type="EMBL" id="MCF2870584.1"/>
    </source>
</evidence>
<dbReference type="Gene3D" id="3.40.50.20">
    <property type="match status" value="1"/>
</dbReference>
<accession>A0ABS9CW44</accession>
<feature type="domain" description="LpxI N-terminal" evidence="2">
    <location>
        <begin position="3"/>
        <end position="131"/>
    </location>
</feature>
<name>A0ABS9CW44_9RHOB</name>
<evidence type="ECO:0000259" key="1">
    <source>
        <dbReference type="Pfam" id="PF06230"/>
    </source>
</evidence>
<evidence type="ECO:0000259" key="2">
    <source>
        <dbReference type="Pfam" id="PF17930"/>
    </source>
</evidence>
<dbReference type="EMBL" id="JAKGAQ010000001">
    <property type="protein sequence ID" value="MCF2870584.1"/>
    <property type="molecule type" value="Genomic_DNA"/>
</dbReference>
<keyword evidence="3" id="KW-0378">Hydrolase</keyword>
<dbReference type="Gene3D" id="3.40.140.80">
    <property type="match status" value="1"/>
</dbReference>
<dbReference type="PANTHER" id="PTHR39962:SF1">
    <property type="entry name" value="LPXI FAMILY PROTEIN"/>
    <property type="match status" value="1"/>
</dbReference>
<evidence type="ECO:0000313" key="4">
    <source>
        <dbReference type="Proteomes" id="UP001200557"/>
    </source>
</evidence>
<dbReference type="RefSeq" id="WP_235224683.1">
    <property type="nucleotide sequence ID" value="NZ_JAKGAQ010000001.1"/>
</dbReference>
<dbReference type="InterPro" id="IPR041255">
    <property type="entry name" value="LpxI_N"/>
</dbReference>
<protein>
    <submittedName>
        <fullName evidence="3">UDP-2,3-diacylglucosamine diphosphatase LpxI</fullName>
        <ecNumber evidence="3">3.6.1.54</ecNumber>
    </submittedName>
</protein>
<comment type="caution">
    <text evidence="3">The sequence shown here is derived from an EMBL/GenBank/DDBJ whole genome shotgun (WGS) entry which is preliminary data.</text>
</comment>
<dbReference type="PANTHER" id="PTHR39962">
    <property type="entry name" value="BLL4848 PROTEIN"/>
    <property type="match status" value="1"/>
</dbReference>
<dbReference type="InterPro" id="IPR010415">
    <property type="entry name" value="LpxI_C"/>
</dbReference>
<keyword evidence="4" id="KW-1185">Reference proteome</keyword>
<reference evidence="3 4" key="1">
    <citation type="submission" date="2022-01" db="EMBL/GenBank/DDBJ databases">
        <title>Octadecabacter sp. nov., isolated from a marine alga.</title>
        <authorList>
            <person name="Jin M.S."/>
            <person name="Kim H.M."/>
            <person name="Han D.M."/>
            <person name="Jung J.J."/>
            <person name="Jeon C.O."/>
        </authorList>
    </citation>
    <scope>NUCLEOTIDE SEQUENCE [LARGE SCALE GENOMIC DNA]</scope>
    <source>
        <strain evidence="3 4">G9-8</strain>
    </source>
</reference>
<dbReference type="Pfam" id="PF06230">
    <property type="entry name" value="LpxI_C"/>
    <property type="match status" value="1"/>
</dbReference>
<dbReference type="InterPro" id="IPR053174">
    <property type="entry name" value="LpxI"/>
</dbReference>
<proteinExistence type="predicted"/>
<dbReference type="GO" id="GO:0016787">
    <property type="term" value="F:hydrolase activity"/>
    <property type="evidence" value="ECO:0007669"/>
    <property type="project" value="UniProtKB-KW"/>
</dbReference>
<organism evidence="3 4">
    <name type="scientific">Octadecabacter dasysiphoniae</name>
    <dbReference type="NCBI Taxonomy" id="2909341"/>
    <lineage>
        <taxon>Bacteria</taxon>
        <taxon>Pseudomonadati</taxon>
        <taxon>Pseudomonadota</taxon>
        <taxon>Alphaproteobacteria</taxon>
        <taxon>Rhodobacterales</taxon>
        <taxon>Roseobacteraceae</taxon>
        <taxon>Octadecabacter</taxon>
    </lineage>
</organism>
<feature type="domain" description="LpxI C-terminal" evidence="1">
    <location>
        <begin position="136"/>
        <end position="299"/>
    </location>
</feature>
<gene>
    <name evidence="3" type="primary">lpxI</name>
    <name evidence="3" type="ORF">L0664_05860</name>
</gene>
<dbReference type="InterPro" id="IPR043167">
    <property type="entry name" value="LpxI_C_sf"/>
</dbReference>
<dbReference type="Pfam" id="PF17930">
    <property type="entry name" value="LpxI_N"/>
    <property type="match status" value="1"/>
</dbReference>
<dbReference type="Proteomes" id="UP001200557">
    <property type="component" value="Unassembled WGS sequence"/>
</dbReference>
<sequence>MTVALIAGTGGLPPHIAGSLMAQGRVPVICEMRGFPSDVKGEFTRIPFRIETLGTFLQALTSLGVTEVCMVGAVQRPDVDPSAIDALTAPLVPRLMAAMAKGDDGTLREIIAIFEEHGFTVIGAHQIAPDLMPVAGVQTNVAPPDLMQDLAVAQMALTSMGQADMGQAMLVRDCAVIAREDARGTAAMLQDFSDPLRDTSHSSGGADIFGLVEDVVGGVADWLSGADDDGRAPGAGAFLYKAPKPDQSLLADMPMIGPDTAMQAAEAGLSGIVIPEGRVMVLDLPQVVTILNAQSMFLWVTP</sequence>